<dbReference type="eggNOG" id="COG1595">
    <property type="taxonomic scope" value="Bacteria"/>
</dbReference>
<feature type="compositionally biased region" description="Basic and acidic residues" evidence="1">
    <location>
        <begin position="105"/>
        <end position="119"/>
    </location>
</feature>
<evidence type="ECO:0000313" key="4">
    <source>
        <dbReference type="EMBL" id="EDY55257.1"/>
    </source>
</evidence>
<dbReference type="HOGENOM" id="CLU_879734_0_0_11"/>
<evidence type="ECO:0000256" key="2">
    <source>
        <dbReference type="SAM" id="Phobius"/>
    </source>
</evidence>
<evidence type="ECO:0000259" key="3">
    <source>
        <dbReference type="Pfam" id="PF05270"/>
    </source>
</evidence>
<feature type="domain" description="Alpha-L-arabinofuranosidase B arabinose-binding" evidence="3">
    <location>
        <begin position="190"/>
        <end position="318"/>
    </location>
</feature>
<feature type="transmembrane region" description="Helical" evidence="2">
    <location>
        <begin position="83"/>
        <end position="103"/>
    </location>
</feature>
<name>B5HR02_STRX2</name>
<dbReference type="EMBL" id="CM000951">
    <property type="protein sequence ID" value="EDY55257.1"/>
    <property type="molecule type" value="Genomic_DNA"/>
</dbReference>
<protein>
    <submittedName>
        <fullName evidence="4">Alpha-L-arabinofuranosidase</fullName>
    </submittedName>
</protein>
<keyword evidence="2" id="KW-0472">Membrane</keyword>
<feature type="region of interest" description="Disordered" evidence="1">
    <location>
        <begin position="34"/>
        <end position="77"/>
    </location>
</feature>
<keyword evidence="2" id="KW-0812">Transmembrane</keyword>
<feature type="compositionally biased region" description="Polar residues" evidence="1">
    <location>
        <begin position="123"/>
        <end position="145"/>
    </location>
</feature>
<feature type="compositionally biased region" description="Low complexity" evidence="1">
    <location>
        <begin position="172"/>
        <end position="185"/>
    </location>
</feature>
<organism evidence="4 5">
    <name type="scientific">Streptomyces sviceus (strain ATCC 29083 / DSM 924 / JCM 4929 / NBRC 13980 / NCIMB 11184 / NRRL 5439 / UC 5370)</name>
    <dbReference type="NCBI Taxonomy" id="463191"/>
    <lineage>
        <taxon>Bacteria</taxon>
        <taxon>Bacillati</taxon>
        <taxon>Actinomycetota</taxon>
        <taxon>Actinomycetes</taxon>
        <taxon>Kitasatosporales</taxon>
        <taxon>Streptomycetaceae</taxon>
        <taxon>Streptomyces</taxon>
    </lineage>
</organism>
<dbReference type="GO" id="GO:0046556">
    <property type="term" value="F:alpha-L-arabinofuranosidase activity"/>
    <property type="evidence" value="ECO:0007669"/>
    <property type="project" value="InterPro"/>
</dbReference>
<evidence type="ECO:0000313" key="5">
    <source>
        <dbReference type="Proteomes" id="UP000002785"/>
    </source>
</evidence>
<dbReference type="InterPro" id="IPR036195">
    <property type="entry name" value="AbfB_ABD_sf"/>
</dbReference>
<proteinExistence type="predicted"/>
<feature type="compositionally biased region" description="Basic and acidic residues" evidence="1">
    <location>
        <begin position="47"/>
        <end position="66"/>
    </location>
</feature>
<keyword evidence="5" id="KW-1185">Reference proteome</keyword>
<dbReference type="Proteomes" id="UP000002785">
    <property type="component" value="Chromosome"/>
</dbReference>
<dbReference type="Gene3D" id="2.80.10.50">
    <property type="match status" value="1"/>
</dbReference>
<dbReference type="CDD" id="cd23399">
    <property type="entry name" value="beta-trefoil_ABD_ABFB"/>
    <property type="match status" value="1"/>
</dbReference>
<gene>
    <name evidence="4" type="ORF">SSEG_01837</name>
</gene>
<keyword evidence="2" id="KW-1133">Transmembrane helix</keyword>
<accession>B5HR02</accession>
<feature type="region of interest" description="Disordered" evidence="1">
    <location>
        <begin position="105"/>
        <end position="189"/>
    </location>
</feature>
<sequence length="324" mass="35621">MSAECGNQPVQRAARDRWQPLVFPRNHLCFTFHTPRHHSSRTSPRAAPEEQRMPEDKSRPPQDRPWENGWTLDTSRTPGTRRLYLAGALAVATIVACVAAIAATDKEGDDSSKTARDEGGLISFSSQPATTTAPQGDSGLSSVSPSPRGPRQQGTGPTVAVSETPKPPKPKPTASKGSSSKPKPSVTYRSVRSVNFPDRFWHVDDGYVGLDPVSGSESREDATFKQVKGLANASCYSFATHDGKYLRHRSFVLRADRNDGSSLFRQDATFCPREAAYTSATMLESANYPGYFLRHKNFVVRLERFEYSSQFLSDSSFQLVAGLD</sequence>
<dbReference type="AlphaFoldDB" id="B5HR02"/>
<evidence type="ECO:0000256" key="1">
    <source>
        <dbReference type="SAM" id="MobiDB-lite"/>
    </source>
</evidence>
<reference evidence="4" key="1">
    <citation type="submission" date="2009-10" db="EMBL/GenBank/DDBJ databases">
        <title>The genome sequence of Streptomyces sviceus strain ATCC 29083.</title>
        <authorList>
            <consortium name="The Broad Institute Genome Sequencing Platform"/>
            <consortium name="Broad Institute Microbial Sequencing Center"/>
            <person name="Fischbach M."/>
            <person name="Godfrey P."/>
            <person name="Ward D."/>
            <person name="Young S."/>
            <person name="Zeng Q."/>
            <person name="Koehrsen M."/>
            <person name="Alvarado L."/>
            <person name="Berlin A.M."/>
            <person name="Bochicchio J."/>
            <person name="Borenstein D."/>
            <person name="Chapman S.B."/>
            <person name="Chen Z."/>
            <person name="Engels R."/>
            <person name="Freedman E."/>
            <person name="Gellesch M."/>
            <person name="Goldberg J."/>
            <person name="Griggs A."/>
            <person name="Gujja S."/>
            <person name="Heilman E.R."/>
            <person name="Heiman D.I."/>
            <person name="Hepburn T.A."/>
            <person name="Howarth C."/>
            <person name="Jen D."/>
            <person name="Larson L."/>
            <person name="Lewis B."/>
            <person name="Mehta T."/>
            <person name="Park D."/>
            <person name="Pearson M."/>
            <person name="Richards J."/>
            <person name="Roberts A."/>
            <person name="Saif S."/>
            <person name="Shea T.D."/>
            <person name="Shenoy N."/>
            <person name="Sisk P."/>
            <person name="Stolte C."/>
            <person name="Sykes S.N."/>
            <person name="Thomson T."/>
            <person name="Walk T."/>
            <person name="White J."/>
            <person name="Yandava C."/>
            <person name="Straight P."/>
            <person name="Clardy J."/>
            <person name="Hung D."/>
            <person name="Kolter R."/>
            <person name="Mekalanos J."/>
            <person name="Walker S."/>
            <person name="Walsh C.T."/>
            <person name="Wieland-Brown L.C."/>
            <person name="Haas B."/>
            <person name="Nusbaum C."/>
            <person name="Birren B."/>
        </authorList>
    </citation>
    <scope>NUCLEOTIDE SEQUENCE [LARGE SCALE GENOMIC DNA]</scope>
    <source>
        <strain evidence="4">ATCC 29083</strain>
    </source>
</reference>
<dbReference type="Pfam" id="PF05270">
    <property type="entry name" value="AbfB"/>
    <property type="match status" value="1"/>
</dbReference>
<dbReference type="InterPro" id="IPR007934">
    <property type="entry name" value="AbfB_ABD"/>
</dbReference>
<dbReference type="GO" id="GO:0046373">
    <property type="term" value="P:L-arabinose metabolic process"/>
    <property type="evidence" value="ECO:0007669"/>
    <property type="project" value="InterPro"/>
</dbReference>
<dbReference type="SUPFAM" id="SSF110221">
    <property type="entry name" value="AbfB domain"/>
    <property type="match status" value="2"/>
</dbReference>